<evidence type="ECO:0000313" key="4">
    <source>
        <dbReference type="Proteomes" id="UP000249341"/>
    </source>
</evidence>
<feature type="domain" description="Endonuclease/exonuclease/phosphatase" evidence="2">
    <location>
        <begin position="112"/>
        <end position="322"/>
    </location>
</feature>
<dbReference type="Proteomes" id="UP000249341">
    <property type="component" value="Unassembled WGS sequence"/>
</dbReference>
<keyword evidence="1" id="KW-0472">Membrane</keyword>
<dbReference type="RefSeq" id="WP_111654283.1">
    <property type="nucleotide sequence ID" value="NZ_JACHWI010000002.1"/>
</dbReference>
<keyword evidence="1" id="KW-1133">Transmembrane helix</keyword>
<dbReference type="GO" id="GO:0004527">
    <property type="term" value="F:exonuclease activity"/>
    <property type="evidence" value="ECO:0007669"/>
    <property type="project" value="UniProtKB-KW"/>
</dbReference>
<feature type="transmembrane region" description="Helical" evidence="1">
    <location>
        <begin position="47"/>
        <end position="67"/>
    </location>
</feature>
<feature type="transmembrane region" description="Helical" evidence="1">
    <location>
        <begin position="74"/>
        <end position="92"/>
    </location>
</feature>
<proteinExistence type="predicted"/>
<dbReference type="SUPFAM" id="SSF56219">
    <property type="entry name" value="DNase I-like"/>
    <property type="match status" value="1"/>
</dbReference>
<feature type="transmembrane region" description="Helical" evidence="1">
    <location>
        <begin position="21"/>
        <end position="41"/>
    </location>
</feature>
<keyword evidence="3" id="KW-0255">Endonuclease</keyword>
<accession>A0A327YZ90</accession>
<protein>
    <submittedName>
        <fullName evidence="3">Endonuclease/exonuclease/phosphatase (EEP) superfamily protein YafD</fullName>
    </submittedName>
</protein>
<name>A0A327YZ90_9ACTN</name>
<dbReference type="Gene3D" id="3.60.10.10">
    <property type="entry name" value="Endonuclease/exonuclease/phosphatase"/>
    <property type="match status" value="1"/>
</dbReference>
<keyword evidence="3" id="KW-0269">Exonuclease</keyword>
<comment type="caution">
    <text evidence="3">The sequence shown here is derived from an EMBL/GenBank/DDBJ whole genome shotgun (WGS) entry which is preliminary data.</text>
</comment>
<keyword evidence="4" id="KW-1185">Reference proteome</keyword>
<organism evidence="3 4">
    <name type="scientific">Actinoplanes lutulentus</name>
    <dbReference type="NCBI Taxonomy" id="1287878"/>
    <lineage>
        <taxon>Bacteria</taxon>
        <taxon>Bacillati</taxon>
        <taxon>Actinomycetota</taxon>
        <taxon>Actinomycetes</taxon>
        <taxon>Micromonosporales</taxon>
        <taxon>Micromonosporaceae</taxon>
        <taxon>Actinoplanes</taxon>
    </lineage>
</organism>
<dbReference type="InterPro" id="IPR005135">
    <property type="entry name" value="Endo/exonuclease/phosphatase"/>
</dbReference>
<keyword evidence="3" id="KW-0378">Hydrolase</keyword>
<dbReference type="OrthoDB" id="2340043at2"/>
<dbReference type="AlphaFoldDB" id="A0A327YZ90"/>
<dbReference type="InterPro" id="IPR036691">
    <property type="entry name" value="Endo/exonu/phosph_ase_sf"/>
</dbReference>
<evidence type="ECO:0000259" key="2">
    <source>
        <dbReference type="Pfam" id="PF03372"/>
    </source>
</evidence>
<keyword evidence="3" id="KW-0540">Nuclease</keyword>
<evidence type="ECO:0000313" key="3">
    <source>
        <dbReference type="EMBL" id="RAK26916.1"/>
    </source>
</evidence>
<keyword evidence="1" id="KW-0812">Transmembrane</keyword>
<reference evidence="3 4" key="1">
    <citation type="submission" date="2018-06" db="EMBL/GenBank/DDBJ databases">
        <title>Genomic Encyclopedia of Type Strains, Phase III (KMG-III): the genomes of soil and plant-associated and newly described type strains.</title>
        <authorList>
            <person name="Whitman W."/>
        </authorList>
    </citation>
    <scope>NUCLEOTIDE SEQUENCE [LARGE SCALE GENOMIC DNA]</scope>
    <source>
        <strain evidence="3 4">CGMCC 4.7090</strain>
    </source>
</reference>
<sequence>MTITDAPASTRPAHRRAVTRTLLVWLLVAPAAAWFVVRGFGLERGRLIQLIAFTPYVALWSLIPALIALIARRWAAAAVAVLTAFGLAMGVLPRTIPDLDAGPGTGVALSVMTSNMLFGGADPASIVRLVRENDVAVLALQEFTDEGREGLRAAGLDELLPYHSFAAEAGASGSGLYSRYPVSDPGSRRNNGGWRFLQAYATVQAPGAAPVLVESAHPLAPALPDTFAGWRSDLEEEPRADKDGVARILLGDFNATLDHGPLRDLIKSGYRDAAATVGKGLIGTWGPYDGDLIPPVTIDHVLADERIGVSDVEVHDVTGSDHRALIAALTIPAAK</sequence>
<dbReference type="GO" id="GO:0004519">
    <property type="term" value="F:endonuclease activity"/>
    <property type="evidence" value="ECO:0007669"/>
    <property type="project" value="UniProtKB-KW"/>
</dbReference>
<gene>
    <name evidence="3" type="ORF">B0I29_12573</name>
</gene>
<dbReference type="EMBL" id="QLMJ01000025">
    <property type="protein sequence ID" value="RAK26916.1"/>
    <property type="molecule type" value="Genomic_DNA"/>
</dbReference>
<evidence type="ECO:0000256" key="1">
    <source>
        <dbReference type="SAM" id="Phobius"/>
    </source>
</evidence>
<dbReference type="Pfam" id="PF03372">
    <property type="entry name" value="Exo_endo_phos"/>
    <property type="match status" value="1"/>
</dbReference>